<dbReference type="SUPFAM" id="SSF101898">
    <property type="entry name" value="NHL repeat"/>
    <property type="match status" value="1"/>
</dbReference>
<proteinExistence type="predicted"/>
<accession>A0A6N3CX63</accession>
<feature type="domain" description="PorZ N-terminal beta-propeller" evidence="1">
    <location>
        <begin position="45"/>
        <end position="196"/>
    </location>
</feature>
<dbReference type="InterPro" id="IPR015943">
    <property type="entry name" value="WD40/YVTN_repeat-like_dom_sf"/>
</dbReference>
<organism evidence="2">
    <name type="scientific">Paraprevotella clara</name>
    <dbReference type="NCBI Taxonomy" id="454154"/>
    <lineage>
        <taxon>Bacteria</taxon>
        <taxon>Pseudomonadati</taxon>
        <taxon>Bacteroidota</taxon>
        <taxon>Bacteroidia</taxon>
        <taxon>Bacteroidales</taxon>
        <taxon>Prevotellaceae</taxon>
        <taxon>Paraprevotella</taxon>
    </lineage>
</organism>
<evidence type="ECO:0000259" key="1">
    <source>
        <dbReference type="Pfam" id="PF21544"/>
    </source>
</evidence>
<dbReference type="Pfam" id="PF21544">
    <property type="entry name" value="PorZ_N_b_propeller"/>
    <property type="match status" value="1"/>
</dbReference>
<dbReference type="InterPro" id="IPR048954">
    <property type="entry name" value="PorZ_N"/>
</dbReference>
<evidence type="ECO:0000313" key="2">
    <source>
        <dbReference type="EMBL" id="VYU20522.1"/>
    </source>
</evidence>
<dbReference type="SUPFAM" id="SSF50978">
    <property type="entry name" value="WD40 repeat-like"/>
    <property type="match status" value="1"/>
</dbReference>
<sequence length="769" mass="87243">MKKYILWLIVFIGCTTISFGQAIGSWKAYPALQISTYNIPVGHKVYSLCNGNLFSYNTEDTEVYVFDRLNGLHDTKIQFIRYSNASQKLILVYENGNIDLIYPDNEVVNMKQLKDKNYSNLIINNVSVVNEKAYICTNFGIVVVNTDKEEFEATYDLNLNVYSCTADAHYIYLCCSENGFNIGDLNLNLLDKNNWKHTSTNFFHELTFFKGKLIGYNKSTGLFTIDQQYYTTTALVKGGYSFFSCSEDVMLTGNSSHIYLFNNVTDKQEIKQDNPFNYLVYNNGTYWASQGIKGLQPYVLSGKTLSATQSAIQPNSPIRDYFCNMHYNGNRLLIAGGDQNYNNIEREGTLMYYENDTWYNFNADNIAEQTKHQYTNTSSIAQDPKDPTHHYVSSAGHGLYEFKDLKFIKNYDETNSPLKPVINDKITDPQNYVRCDALQYDSEGNLWMVNTEVDTILVVLKPDRTWTKLYYQELNMGTNFTHILFDSKGRLWTNSKRYEKGQGGFFALDYKGTLEDTSDDIHIKRNIIINQDGVKYEPWYFNCMAQDLNNQIWVGTNEGLFVIEDPDDFIQNDDFRFTQIKIARNDGTNYADYLLNKVNISSIAIDAANRKWIGTVADGVYLVSADGQEILQHFTTDNSPLISDEIQSIAVNPQTGEVMIGTFLGLVSYMSDANTPASELDKSNVRVYPNPVKPDYNGVIAVDGLTLNAEVKITTVTGQLVYSGRANGGLFTWDGRNQSGKKVSSGVYNIISTNAEGKKAIVNRITFIH</sequence>
<dbReference type="RefSeq" id="WP_412442641.1">
    <property type="nucleotide sequence ID" value="NZ_CACRUT010000015.1"/>
</dbReference>
<name>A0A6N3CX63_9BACT</name>
<gene>
    <name evidence="2" type="ORF">PCLFYP37_02185</name>
</gene>
<dbReference type="AlphaFoldDB" id="A0A6N3CX63"/>
<dbReference type="Gene3D" id="2.130.10.10">
    <property type="entry name" value="YVTN repeat-like/Quinoprotein amine dehydrogenase"/>
    <property type="match status" value="2"/>
</dbReference>
<reference evidence="2" key="1">
    <citation type="submission" date="2019-11" db="EMBL/GenBank/DDBJ databases">
        <authorList>
            <person name="Feng L."/>
        </authorList>
    </citation>
    <scope>NUCLEOTIDE SEQUENCE</scope>
    <source>
        <strain evidence="2">PclaraLFYP37</strain>
    </source>
</reference>
<dbReference type="Gene3D" id="2.60.40.4070">
    <property type="match status" value="1"/>
</dbReference>
<dbReference type="SUPFAM" id="SSF63829">
    <property type="entry name" value="Calcium-dependent phosphotriesterase"/>
    <property type="match status" value="1"/>
</dbReference>
<dbReference type="EMBL" id="CACRUT010000015">
    <property type="protein sequence ID" value="VYU20522.1"/>
    <property type="molecule type" value="Genomic_DNA"/>
</dbReference>
<dbReference type="InterPro" id="IPR036322">
    <property type="entry name" value="WD40_repeat_dom_sf"/>
</dbReference>
<protein>
    <submittedName>
        <fullName evidence="2">Two component regulator propeller</fullName>
    </submittedName>
</protein>